<proteinExistence type="predicted"/>
<dbReference type="AlphaFoldDB" id="A0A974BNQ3"/>
<name>A0A974BNQ3_XENLA</name>
<keyword evidence="1" id="KW-0472">Membrane</keyword>
<evidence type="ECO:0000256" key="1">
    <source>
        <dbReference type="SAM" id="Phobius"/>
    </source>
</evidence>
<reference evidence="2" key="1">
    <citation type="submission" date="2016-05" db="EMBL/GenBank/DDBJ databases">
        <title>WGS assembly of Xenopus laevis.</title>
        <authorList>
            <person name="Session A."/>
            <person name="Uno Y."/>
            <person name="Kwon T."/>
            <person name="Chapman J."/>
            <person name="Toyoda A."/>
            <person name="Takahashi S."/>
            <person name="Fukui A."/>
            <person name="Hikosaka A."/>
            <person name="Putnam N."/>
            <person name="Stites J."/>
            <person name="Van Heeringen S."/>
            <person name="Quigley I."/>
            <person name="Heinz S."/>
            <person name="Hellsten U."/>
            <person name="Lyons J."/>
            <person name="Suzuki A."/>
            <person name="Kondo M."/>
            <person name="Ogino H."/>
            <person name="Ochi H."/>
            <person name="Bogdanovic O."/>
            <person name="Lister R."/>
            <person name="Georgiou G."/>
            <person name="Paranjpe S."/>
            <person name="Van Kruijsbergen I."/>
            <person name="Mozaffari S."/>
            <person name="Shu S."/>
            <person name="Schmutz J."/>
            <person name="Jenkins J."/>
            <person name="Grimwood J."/>
            <person name="Carlson J."/>
            <person name="Mitros T."/>
            <person name="Simakov O."/>
            <person name="Heald R."/>
            <person name="Miller K."/>
            <person name="Haudenschild C."/>
            <person name="Kuroki Y."/>
            <person name="Tanaka T."/>
            <person name="Michiue T."/>
            <person name="Watanabe M."/>
            <person name="Kinoshita T."/>
            <person name="Ohta Y."/>
            <person name="Mawaribuchi S."/>
            <person name="Suzuki Y."/>
            <person name="Haramoto Y."/>
            <person name="Yamamoto T."/>
            <person name="Takagi C."/>
            <person name="Kitzman J."/>
            <person name="Shendure J."/>
            <person name="Nakayama T."/>
            <person name="Izutsu Y."/>
            <person name="Robert J."/>
            <person name="Dichmann D."/>
            <person name="Flajnik M."/>
            <person name="Houston D."/>
            <person name="Marcotte E."/>
            <person name="Wallingford J."/>
            <person name="Ito Y."/>
            <person name="Asashima M."/>
            <person name="Ueno N."/>
            <person name="Matsuda Y."/>
            <person name="Jan Veenstra G."/>
            <person name="Fujiyama A."/>
            <person name="Harland R."/>
            <person name="Taira M."/>
            <person name="Rokhsar D.S."/>
        </authorList>
    </citation>
    <scope>NUCLEOTIDE SEQUENCE</scope>
    <source>
        <strain evidence="2">J</strain>
        <tissue evidence="2">Blood</tissue>
    </source>
</reference>
<keyword evidence="1" id="KW-0812">Transmembrane</keyword>
<organism evidence="2">
    <name type="scientific">Xenopus laevis</name>
    <name type="common">African clawed frog</name>
    <dbReference type="NCBI Taxonomy" id="8355"/>
    <lineage>
        <taxon>Eukaryota</taxon>
        <taxon>Metazoa</taxon>
        <taxon>Chordata</taxon>
        <taxon>Craniata</taxon>
        <taxon>Vertebrata</taxon>
        <taxon>Euteleostomi</taxon>
        <taxon>Amphibia</taxon>
        <taxon>Batrachia</taxon>
        <taxon>Anura</taxon>
        <taxon>Pipoidea</taxon>
        <taxon>Pipidae</taxon>
        <taxon>Xenopodinae</taxon>
        <taxon>Xenopus</taxon>
        <taxon>Xenopus</taxon>
    </lineage>
</organism>
<accession>A0A974BNQ3</accession>
<evidence type="ECO:0000313" key="2">
    <source>
        <dbReference type="EMBL" id="OCT55213.1"/>
    </source>
</evidence>
<keyword evidence="1" id="KW-1133">Transmembrane helix</keyword>
<gene>
    <name evidence="2" type="ORF">XELAEV_18003828mg</name>
</gene>
<sequence>MLYTGLPETLTDPWTKVLLSPVTPPLKHQCARLLWVLLVQTLSLMPLSLLLLPAVAAPTSLPGPFSAVKNIGTCSRAKGGL</sequence>
<dbReference type="Proteomes" id="UP000694892">
    <property type="component" value="Unassembled WGS sequence"/>
</dbReference>
<feature type="transmembrane region" description="Helical" evidence="1">
    <location>
        <begin position="33"/>
        <end position="56"/>
    </location>
</feature>
<protein>
    <submittedName>
        <fullName evidence="2">Uncharacterized protein</fullName>
    </submittedName>
</protein>
<dbReference type="EMBL" id="KV519607">
    <property type="protein sequence ID" value="OCT55213.1"/>
    <property type="molecule type" value="Genomic_DNA"/>
</dbReference>